<dbReference type="SUPFAM" id="SSF46785">
    <property type="entry name" value="Winged helix' DNA-binding domain"/>
    <property type="match status" value="1"/>
</dbReference>
<keyword evidence="3" id="KW-0804">Transcription</keyword>
<dbReference type="PANTHER" id="PTHR43537">
    <property type="entry name" value="TRANSCRIPTIONAL REGULATOR, GNTR FAMILY"/>
    <property type="match status" value="1"/>
</dbReference>
<dbReference type="PANTHER" id="PTHR43537:SF24">
    <property type="entry name" value="GLUCONATE OPERON TRANSCRIPTIONAL REPRESSOR"/>
    <property type="match status" value="1"/>
</dbReference>
<evidence type="ECO:0000313" key="6">
    <source>
        <dbReference type="Proteomes" id="UP000267536"/>
    </source>
</evidence>
<dbReference type="InterPro" id="IPR036388">
    <property type="entry name" value="WH-like_DNA-bd_sf"/>
</dbReference>
<protein>
    <submittedName>
        <fullName evidence="5">GntR family transcriptional regulator</fullName>
    </submittedName>
</protein>
<dbReference type="Pfam" id="PF07729">
    <property type="entry name" value="FCD"/>
    <property type="match status" value="1"/>
</dbReference>
<keyword evidence="2" id="KW-0238">DNA-binding</keyword>
<dbReference type="GO" id="GO:0003700">
    <property type="term" value="F:DNA-binding transcription factor activity"/>
    <property type="evidence" value="ECO:0007669"/>
    <property type="project" value="InterPro"/>
</dbReference>
<organism evidence="5 6">
    <name type="scientific">Gordonia oryzae</name>
    <dbReference type="NCBI Taxonomy" id="2487349"/>
    <lineage>
        <taxon>Bacteria</taxon>
        <taxon>Bacillati</taxon>
        <taxon>Actinomycetota</taxon>
        <taxon>Actinomycetes</taxon>
        <taxon>Mycobacteriales</taxon>
        <taxon>Gordoniaceae</taxon>
        <taxon>Gordonia</taxon>
    </lineage>
</organism>
<accession>A0A3N4GEY3</accession>
<dbReference type="InterPro" id="IPR000524">
    <property type="entry name" value="Tscrpt_reg_HTH_GntR"/>
</dbReference>
<dbReference type="EMBL" id="RKMH01000015">
    <property type="protein sequence ID" value="RPA57611.1"/>
    <property type="molecule type" value="Genomic_DNA"/>
</dbReference>
<evidence type="ECO:0000259" key="4">
    <source>
        <dbReference type="PROSITE" id="PS50949"/>
    </source>
</evidence>
<evidence type="ECO:0000256" key="2">
    <source>
        <dbReference type="ARBA" id="ARBA00023125"/>
    </source>
</evidence>
<comment type="caution">
    <text evidence="5">The sequence shown here is derived from an EMBL/GenBank/DDBJ whole genome shotgun (WGS) entry which is preliminary data.</text>
</comment>
<dbReference type="InterPro" id="IPR011711">
    <property type="entry name" value="GntR_C"/>
</dbReference>
<dbReference type="InterPro" id="IPR008920">
    <property type="entry name" value="TF_FadR/GntR_C"/>
</dbReference>
<dbReference type="RefSeq" id="WP_123932324.1">
    <property type="nucleotide sequence ID" value="NZ_JBPSDP010000016.1"/>
</dbReference>
<dbReference type="GO" id="GO:0003677">
    <property type="term" value="F:DNA binding"/>
    <property type="evidence" value="ECO:0007669"/>
    <property type="project" value="UniProtKB-KW"/>
</dbReference>
<sequence length="216" mass="24098">MLHSSAVSASDRVYDEVKELILTNEISGGELISEGEVAQRCEVSRTPVREAFLRLQAEGWMRLYPKRGALVVPVTDRDARDVVDARQLLEGHAVRAVVAADSATARLVESLRRNLEEHRLIEHDDIARFSRVDAEFHQRIVAAGDNALLAGFFAGLGERHRRMTTTSVRRDPAIAQSILADHAELLVLIERRDADGFDAALRRHLSDVHDLPGDLR</sequence>
<reference evidence="5 6" key="1">
    <citation type="submission" date="2018-11" db="EMBL/GenBank/DDBJ databases">
        <title>Draft genome sequence of Gordonia sp. RS15-1S isolated from rice stems.</title>
        <authorList>
            <person name="Muangham S."/>
        </authorList>
    </citation>
    <scope>NUCLEOTIDE SEQUENCE [LARGE SCALE GENOMIC DNA]</scope>
    <source>
        <strain evidence="5 6">RS15-1S</strain>
    </source>
</reference>
<dbReference type="SUPFAM" id="SSF48008">
    <property type="entry name" value="GntR ligand-binding domain-like"/>
    <property type="match status" value="1"/>
</dbReference>
<evidence type="ECO:0000313" key="5">
    <source>
        <dbReference type="EMBL" id="RPA57611.1"/>
    </source>
</evidence>
<dbReference type="SMART" id="SM00345">
    <property type="entry name" value="HTH_GNTR"/>
    <property type="match status" value="1"/>
</dbReference>
<name>A0A3N4GEY3_9ACTN</name>
<proteinExistence type="predicted"/>
<feature type="domain" description="HTH gntR-type" evidence="4">
    <location>
        <begin position="7"/>
        <end position="74"/>
    </location>
</feature>
<dbReference type="SMART" id="SM00895">
    <property type="entry name" value="FCD"/>
    <property type="match status" value="1"/>
</dbReference>
<dbReference type="AlphaFoldDB" id="A0A3N4GEY3"/>
<dbReference type="PROSITE" id="PS50949">
    <property type="entry name" value="HTH_GNTR"/>
    <property type="match status" value="1"/>
</dbReference>
<dbReference type="PRINTS" id="PR00035">
    <property type="entry name" value="HTHGNTR"/>
</dbReference>
<dbReference type="Gene3D" id="1.20.120.530">
    <property type="entry name" value="GntR ligand-binding domain-like"/>
    <property type="match status" value="1"/>
</dbReference>
<dbReference type="Pfam" id="PF00392">
    <property type="entry name" value="GntR"/>
    <property type="match status" value="1"/>
</dbReference>
<dbReference type="Gene3D" id="1.10.10.10">
    <property type="entry name" value="Winged helix-like DNA-binding domain superfamily/Winged helix DNA-binding domain"/>
    <property type="match status" value="1"/>
</dbReference>
<dbReference type="OrthoDB" id="3186208at2"/>
<keyword evidence="6" id="KW-1185">Reference proteome</keyword>
<evidence type="ECO:0000256" key="1">
    <source>
        <dbReference type="ARBA" id="ARBA00023015"/>
    </source>
</evidence>
<dbReference type="InterPro" id="IPR036390">
    <property type="entry name" value="WH_DNA-bd_sf"/>
</dbReference>
<dbReference type="Proteomes" id="UP000267536">
    <property type="component" value="Unassembled WGS sequence"/>
</dbReference>
<evidence type="ECO:0000256" key="3">
    <source>
        <dbReference type="ARBA" id="ARBA00023163"/>
    </source>
</evidence>
<gene>
    <name evidence="5" type="ORF">EF294_17600</name>
</gene>
<keyword evidence="1" id="KW-0805">Transcription regulation</keyword>